<dbReference type="InterPro" id="IPR014729">
    <property type="entry name" value="Rossmann-like_a/b/a_fold"/>
</dbReference>
<evidence type="ECO:0000313" key="2">
    <source>
        <dbReference type="Proteomes" id="UP000000361"/>
    </source>
</evidence>
<reference evidence="2" key="1">
    <citation type="submission" date="2006-12" db="EMBL/GenBank/DDBJ databases">
        <title>Complete sequence of chromosome 2 of Paracoccus denitrificans PD1222.</title>
        <authorList>
            <person name="Copeland A."/>
            <person name="Lucas S."/>
            <person name="Lapidus A."/>
            <person name="Barry K."/>
            <person name="Detter J.C."/>
            <person name="Glavina del Rio T."/>
            <person name="Hammon N."/>
            <person name="Israni S."/>
            <person name="Dalin E."/>
            <person name="Tice H."/>
            <person name="Pitluck S."/>
            <person name="Munk A.C."/>
            <person name="Brettin T."/>
            <person name="Bruce D."/>
            <person name="Han C."/>
            <person name="Tapia R."/>
            <person name="Gilna P."/>
            <person name="Schmutz J."/>
            <person name="Larimer F."/>
            <person name="Land M."/>
            <person name="Hauser L."/>
            <person name="Kyrpides N."/>
            <person name="Lykidis A."/>
            <person name="Spiro S."/>
            <person name="Richardson D.J."/>
            <person name="Moir J.W.B."/>
            <person name="Ferguson S.J."/>
            <person name="van Spanning R.J.M."/>
            <person name="Richardson P."/>
        </authorList>
    </citation>
    <scope>NUCLEOTIDE SEQUENCE [LARGE SCALE GENOMIC DNA]</scope>
    <source>
        <strain evidence="2">Pd 1222</strain>
    </source>
</reference>
<organism evidence="1 2">
    <name type="scientific">Paracoccus denitrificans (strain Pd 1222)</name>
    <dbReference type="NCBI Taxonomy" id="318586"/>
    <lineage>
        <taxon>Bacteria</taxon>
        <taxon>Pseudomonadati</taxon>
        <taxon>Pseudomonadota</taxon>
        <taxon>Alphaproteobacteria</taxon>
        <taxon>Rhodobacterales</taxon>
        <taxon>Paracoccaceae</taxon>
        <taxon>Paracoccus</taxon>
    </lineage>
</organism>
<dbReference type="OrthoDB" id="9763290at2"/>
<protein>
    <recommendedName>
        <fullName evidence="3">Asparagine synthetase domain-containing protein</fullName>
    </recommendedName>
</protein>
<dbReference type="STRING" id="318586.Pden_3554"/>
<name>A1B7Y0_PARDP</name>
<dbReference type="AlphaFoldDB" id="A1B7Y0"/>
<dbReference type="HOGENOM" id="CLU_442010_0_0_5"/>
<evidence type="ECO:0008006" key="3">
    <source>
        <dbReference type="Google" id="ProtNLM"/>
    </source>
</evidence>
<dbReference type="EnsemblBacteria" id="ABL71624">
    <property type="protein sequence ID" value="ABL71624"/>
    <property type="gene ID" value="Pden_3554"/>
</dbReference>
<accession>A1B7Y0</accession>
<dbReference type="eggNOG" id="COG0367">
    <property type="taxonomic scope" value="Bacteria"/>
</dbReference>
<evidence type="ECO:0000313" key="1">
    <source>
        <dbReference type="EMBL" id="ABL71624.1"/>
    </source>
</evidence>
<dbReference type="Gene3D" id="3.40.50.620">
    <property type="entry name" value="HUPs"/>
    <property type="match status" value="1"/>
</dbReference>
<dbReference type="KEGG" id="pde:Pden_3554"/>
<proteinExistence type="predicted"/>
<keyword evidence="2" id="KW-1185">Reference proteome</keyword>
<dbReference type="GeneID" id="93453208"/>
<dbReference type="RefSeq" id="WP_011749796.1">
    <property type="nucleotide sequence ID" value="NC_008687.1"/>
</dbReference>
<dbReference type="Proteomes" id="UP000000361">
    <property type="component" value="Chromosome 2"/>
</dbReference>
<dbReference type="EMBL" id="CP000490">
    <property type="protein sequence ID" value="ABL71624.1"/>
    <property type="molecule type" value="Genomic_DNA"/>
</dbReference>
<gene>
    <name evidence="1" type="ordered locus">Pden_3554</name>
</gene>
<sequence>MSGHLPASYSSLPAEDMIIVSGPETHKPAEQDIIVFGTPIHENVPQLVDRYLSNDLPGFLAHQARHGIGSYVLADFREGRLRMITGPGYCGGYVRSTSEGIAVTTLLRDVMRFSPGELRFNDFSLCYFLSSVPASTFGMLPLSTLFKGVDRLPPASVLEISGGSVTVCRTYLNIAELERPASLEEAVLEVAEKYADYYRRSDLQPAVMFSGGVDSLLILLAMQQVMDPKDIRIFTVQTMRTHSKTNGHHRAYPVAQNLGLDIELIESDSLRSGGAVSAILGRMQLDMANTRAPDLAFADHPDIGTLVLHGQNMDALVNNNMLSLQSNLELGYLSNAKVSDLTTDELHLKQLTALTRNMRFTDAYLQDAEFQRTTVRYFRKMTPNTIADPQAGTTSGIMRGMIATQYPNLLNQPQKPFSIFSQVAEMSSEATRMNGYLGQNATETGLVDLLRFYGYGQIAMKRGCSVPLSSGTRISYAPMSGPLVSYFLGRPRGLLEASQPKREVYALVTKLAGKSYSAMTAWKDVKVRDWLKTLDARQSSDLRDVLVEARRDLLDPGNSRLLGMLTSKKTRANVETVYKAATTGSDPAQETYSVFNQSIARNLLNIELLLESAEGTRV</sequence>
<dbReference type="SUPFAM" id="SSF52402">
    <property type="entry name" value="Adenine nucleotide alpha hydrolases-like"/>
    <property type="match status" value="1"/>
</dbReference>